<reference evidence="1 2" key="1">
    <citation type="submission" date="2018-02" db="EMBL/GenBank/DDBJ databases">
        <title>Draft genome sequences of four Legionella pneumophila clinical strains isolated in Ontario.</title>
        <authorList>
            <person name="Fortuna A."/>
            <person name="Ramnarine R."/>
            <person name="Li A."/>
            <person name="Frantz C."/>
            <person name="Mallo G."/>
        </authorList>
    </citation>
    <scope>NUCLEOTIDE SEQUENCE [LARGE SCALE GENOMIC DNA]</scope>
    <source>
        <strain evidence="1 2">LG61</strain>
    </source>
</reference>
<sequence length="64" mass="7688">MSCAKAPKFTINKGLCEFYRLHRFFEDCRYSLEQMLLGKNTMAMQFEEDKNSFLKHWGWSVCLK</sequence>
<dbReference type="Proteomes" id="UP000239239">
    <property type="component" value="Unassembled WGS sequence"/>
</dbReference>
<gene>
    <name evidence="1" type="ORF">C3928_08135</name>
</gene>
<proteinExistence type="predicted"/>
<organism evidence="1 2">
    <name type="scientific">Legionella pneumophila</name>
    <dbReference type="NCBI Taxonomy" id="446"/>
    <lineage>
        <taxon>Bacteria</taxon>
        <taxon>Pseudomonadati</taxon>
        <taxon>Pseudomonadota</taxon>
        <taxon>Gammaproteobacteria</taxon>
        <taxon>Legionellales</taxon>
        <taxon>Legionellaceae</taxon>
        <taxon>Legionella</taxon>
    </lineage>
</organism>
<protein>
    <submittedName>
        <fullName evidence="1">Uncharacterized protein</fullName>
    </submittedName>
</protein>
<accession>A0A2S6EZW1</accession>
<dbReference type="AlphaFoldDB" id="A0A2S6EZW1"/>
<comment type="caution">
    <text evidence="1">The sequence shown here is derived from an EMBL/GenBank/DDBJ whole genome shotgun (WGS) entry which is preliminary data.</text>
</comment>
<evidence type="ECO:0000313" key="2">
    <source>
        <dbReference type="Proteomes" id="UP000239239"/>
    </source>
</evidence>
<dbReference type="EMBL" id="PQWY01000011">
    <property type="protein sequence ID" value="PPK30723.1"/>
    <property type="molecule type" value="Genomic_DNA"/>
</dbReference>
<name>A0A2S6EZW1_LEGPN</name>
<evidence type="ECO:0000313" key="1">
    <source>
        <dbReference type="EMBL" id="PPK30723.1"/>
    </source>
</evidence>